<dbReference type="Proteomes" id="UP001197093">
    <property type="component" value="Unassembled WGS sequence"/>
</dbReference>
<evidence type="ECO:0000256" key="6">
    <source>
        <dbReference type="SAM" id="MobiDB-lite"/>
    </source>
</evidence>
<keyword evidence="2 7" id="KW-0812">Transmembrane</keyword>
<dbReference type="PANTHER" id="PTHR33048">
    <property type="entry name" value="PTH11-LIKE INTEGRAL MEMBRANE PROTEIN (AFU_ORTHOLOGUE AFUA_5G11245)"/>
    <property type="match status" value="1"/>
</dbReference>
<dbReference type="EMBL" id="JAHCVI010000003">
    <property type="protein sequence ID" value="KAG7287201.1"/>
    <property type="molecule type" value="Genomic_DNA"/>
</dbReference>
<keyword evidence="10" id="KW-1185">Reference proteome</keyword>
<evidence type="ECO:0000259" key="8">
    <source>
        <dbReference type="Pfam" id="PF20684"/>
    </source>
</evidence>
<feature type="region of interest" description="Disordered" evidence="6">
    <location>
        <begin position="218"/>
        <end position="253"/>
    </location>
</feature>
<proteinExistence type="inferred from homology"/>
<dbReference type="GO" id="GO:0016020">
    <property type="term" value="C:membrane"/>
    <property type="evidence" value="ECO:0007669"/>
    <property type="project" value="UniProtKB-SubCell"/>
</dbReference>
<dbReference type="PANTHER" id="PTHR33048:SF129">
    <property type="entry name" value="INTEGRAL MEMBRANE PROTEIN-RELATED"/>
    <property type="match status" value="1"/>
</dbReference>
<evidence type="ECO:0000256" key="1">
    <source>
        <dbReference type="ARBA" id="ARBA00004141"/>
    </source>
</evidence>
<dbReference type="InterPro" id="IPR049326">
    <property type="entry name" value="Rhodopsin_dom_fungi"/>
</dbReference>
<evidence type="ECO:0000313" key="9">
    <source>
        <dbReference type="EMBL" id="KAG7287201.1"/>
    </source>
</evidence>
<accession>A0AAD4ET62</accession>
<dbReference type="AlphaFoldDB" id="A0AAD4ET62"/>
<feature type="transmembrane region" description="Helical" evidence="7">
    <location>
        <begin position="26"/>
        <end position="48"/>
    </location>
</feature>
<name>A0AAD4ET62_9PEZI</name>
<feature type="compositionally biased region" description="Polar residues" evidence="6">
    <location>
        <begin position="240"/>
        <end position="253"/>
    </location>
</feature>
<feature type="transmembrane region" description="Helical" evidence="7">
    <location>
        <begin position="85"/>
        <end position="106"/>
    </location>
</feature>
<evidence type="ECO:0000256" key="3">
    <source>
        <dbReference type="ARBA" id="ARBA00022989"/>
    </source>
</evidence>
<sequence>MRSPPPDVVASWPAPNFTNPETRGPALIIVEILALSIGCILLGLRMYVRVRITHVVSSLVLPFSSYWNLAVYARDCHNEVPYLMTYSVIAALLDLFVWVLPLPTLYSTQLPLSQRIALLTLFSFGLVVVIASCCRIYWVHYVLFETYDVTWYGWEMWIWTAVEVQLGLICGCVPWLKSLFKLWSTGQTVAGSSGPAASDPRATVSKGITAVQLESLGGRTWTNGERPGKGGSIDIERSSAGGNSQAELNKGQW</sequence>
<protein>
    <recommendedName>
        <fullName evidence="8">Rhodopsin domain-containing protein</fullName>
    </recommendedName>
</protein>
<dbReference type="Pfam" id="PF20684">
    <property type="entry name" value="Fung_rhodopsin"/>
    <property type="match status" value="1"/>
</dbReference>
<comment type="caution">
    <text evidence="9">The sequence shown here is derived from an EMBL/GenBank/DDBJ whole genome shotgun (WGS) entry which is preliminary data.</text>
</comment>
<gene>
    <name evidence="9" type="ORF">NEMBOFW57_006706</name>
</gene>
<organism evidence="9 10">
    <name type="scientific">Staphylotrichum longicolle</name>
    <dbReference type="NCBI Taxonomy" id="669026"/>
    <lineage>
        <taxon>Eukaryota</taxon>
        <taxon>Fungi</taxon>
        <taxon>Dikarya</taxon>
        <taxon>Ascomycota</taxon>
        <taxon>Pezizomycotina</taxon>
        <taxon>Sordariomycetes</taxon>
        <taxon>Sordariomycetidae</taxon>
        <taxon>Sordariales</taxon>
        <taxon>Chaetomiaceae</taxon>
        <taxon>Staphylotrichum</taxon>
    </lineage>
</organism>
<feature type="domain" description="Rhodopsin" evidence="8">
    <location>
        <begin position="61"/>
        <end position="181"/>
    </location>
</feature>
<keyword evidence="4 7" id="KW-0472">Membrane</keyword>
<dbReference type="InterPro" id="IPR052337">
    <property type="entry name" value="SAT4-like"/>
</dbReference>
<feature type="transmembrane region" description="Helical" evidence="7">
    <location>
        <begin position="55"/>
        <end position="73"/>
    </location>
</feature>
<evidence type="ECO:0000256" key="5">
    <source>
        <dbReference type="ARBA" id="ARBA00038359"/>
    </source>
</evidence>
<feature type="transmembrane region" description="Helical" evidence="7">
    <location>
        <begin position="158"/>
        <end position="176"/>
    </location>
</feature>
<comment type="subcellular location">
    <subcellularLocation>
        <location evidence="1">Membrane</location>
        <topology evidence="1">Multi-pass membrane protein</topology>
    </subcellularLocation>
</comment>
<evidence type="ECO:0000256" key="7">
    <source>
        <dbReference type="SAM" id="Phobius"/>
    </source>
</evidence>
<evidence type="ECO:0000256" key="4">
    <source>
        <dbReference type="ARBA" id="ARBA00023136"/>
    </source>
</evidence>
<evidence type="ECO:0000313" key="10">
    <source>
        <dbReference type="Proteomes" id="UP001197093"/>
    </source>
</evidence>
<reference evidence="9" key="1">
    <citation type="submission" date="2023-02" db="EMBL/GenBank/DDBJ databases">
        <authorList>
            <person name="Palmer J.M."/>
        </authorList>
    </citation>
    <scope>NUCLEOTIDE SEQUENCE</scope>
    <source>
        <strain evidence="9">FW57</strain>
    </source>
</reference>
<evidence type="ECO:0000256" key="2">
    <source>
        <dbReference type="ARBA" id="ARBA00022692"/>
    </source>
</evidence>
<feature type="transmembrane region" description="Helical" evidence="7">
    <location>
        <begin position="118"/>
        <end position="138"/>
    </location>
</feature>
<keyword evidence="3 7" id="KW-1133">Transmembrane helix</keyword>
<comment type="similarity">
    <text evidence="5">Belongs to the SAT4 family.</text>
</comment>